<protein>
    <recommendedName>
        <fullName evidence="2">C-type lectin domain-containing protein</fullName>
    </recommendedName>
</protein>
<name>A0A3Q3FMD6_KRYMA</name>
<feature type="domain" description="C-type lectin" evidence="2">
    <location>
        <begin position="9"/>
        <end position="108"/>
    </location>
</feature>
<accession>A0A3Q3FMD6</accession>
<dbReference type="PROSITE" id="PS00289">
    <property type="entry name" value="PTX_1"/>
    <property type="match status" value="1"/>
</dbReference>
<dbReference type="InterPro" id="IPR016187">
    <property type="entry name" value="CTDL_fold"/>
</dbReference>
<keyword evidence="1" id="KW-1133">Transmembrane helix</keyword>
<reference evidence="3" key="1">
    <citation type="submission" date="2025-08" db="UniProtKB">
        <authorList>
            <consortium name="Ensembl"/>
        </authorList>
    </citation>
    <scope>IDENTIFICATION</scope>
</reference>
<keyword evidence="1" id="KW-0812">Transmembrane</keyword>
<dbReference type="Proteomes" id="UP000264800">
    <property type="component" value="Unplaced"/>
</dbReference>
<sequence>DCADGWWPHGGFCYRVLPEPGAGTWEDSSRACGSQRTVLLRSGFGFLFHICSSWFSDSGDGLEFWIGLWKPAASPAVEWSDGSPVTLTRWHQNHPVPNRTEPTLCTKLDPKVTRFLRLLVLRLLVLQIIFSSLLIS</sequence>
<keyword evidence="1" id="KW-0472">Membrane</keyword>
<organism evidence="3 4">
    <name type="scientific">Kryptolebias marmoratus</name>
    <name type="common">Mangrove killifish</name>
    <name type="synonym">Rivulus marmoratus</name>
    <dbReference type="NCBI Taxonomy" id="37003"/>
    <lineage>
        <taxon>Eukaryota</taxon>
        <taxon>Metazoa</taxon>
        <taxon>Chordata</taxon>
        <taxon>Craniata</taxon>
        <taxon>Vertebrata</taxon>
        <taxon>Euteleostomi</taxon>
        <taxon>Actinopterygii</taxon>
        <taxon>Neopterygii</taxon>
        <taxon>Teleostei</taxon>
        <taxon>Neoteleostei</taxon>
        <taxon>Acanthomorphata</taxon>
        <taxon>Ovalentaria</taxon>
        <taxon>Atherinomorphae</taxon>
        <taxon>Cyprinodontiformes</taxon>
        <taxon>Rivulidae</taxon>
        <taxon>Kryptolebias</taxon>
    </lineage>
</organism>
<keyword evidence="4" id="KW-1185">Reference proteome</keyword>
<dbReference type="Gene3D" id="3.10.100.10">
    <property type="entry name" value="Mannose-Binding Protein A, subunit A"/>
    <property type="match status" value="1"/>
</dbReference>
<dbReference type="PROSITE" id="PS50041">
    <property type="entry name" value="C_TYPE_LECTIN_2"/>
    <property type="match status" value="1"/>
</dbReference>
<evidence type="ECO:0000259" key="2">
    <source>
        <dbReference type="PROSITE" id="PS50041"/>
    </source>
</evidence>
<dbReference type="GeneTree" id="ENSGT00940000182569"/>
<dbReference type="InterPro" id="IPR016186">
    <property type="entry name" value="C-type_lectin-like/link_sf"/>
</dbReference>
<reference evidence="3" key="2">
    <citation type="submission" date="2025-09" db="UniProtKB">
        <authorList>
            <consortium name="Ensembl"/>
        </authorList>
    </citation>
    <scope>IDENTIFICATION</scope>
</reference>
<dbReference type="InterPro" id="IPR001304">
    <property type="entry name" value="C-type_lectin-like"/>
</dbReference>
<proteinExistence type="predicted"/>
<evidence type="ECO:0000313" key="4">
    <source>
        <dbReference type="Proteomes" id="UP000264800"/>
    </source>
</evidence>
<dbReference type="SUPFAM" id="SSF56436">
    <property type="entry name" value="C-type lectin-like"/>
    <property type="match status" value="1"/>
</dbReference>
<dbReference type="STRING" id="37003.ENSKMAP00000013872"/>
<dbReference type="AlphaFoldDB" id="A0A3Q3FMD6"/>
<evidence type="ECO:0000313" key="3">
    <source>
        <dbReference type="Ensembl" id="ENSKMAP00000013872.1"/>
    </source>
</evidence>
<dbReference type="InterPro" id="IPR030476">
    <property type="entry name" value="Pentaxin_CS"/>
</dbReference>
<feature type="transmembrane region" description="Helical" evidence="1">
    <location>
        <begin position="115"/>
        <end position="135"/>
    </location>
</feature>
<dbReference type="Ensembl" id="ENSKMAT00000014080.1">
    <property type="protein sequence ID" value="ENSKMAP00000013872.1"/>
    <property type="gene ID" value="ENSKMAG00000010410.1"/>
</dbReference>
<evidence type="ECO:0000256" key="1">
    <source>
        <dbReference type="SAM" id="Phobius"/>
    </source>
</evidence>